<dbReference type="EMBL" id="JWZX01002341">
    <property type="protein sequence ID" value="KOO29872.1"/>
    <property type="molecule type" value="Genomic_DNA"/>
</dbReference>
<dbReference type="Proteomes" id="UP000037460">
    <property type="component" value="Unassembled WGS sequence"/>
</dbReference>
<protein>
    <submittedName>
        <fullName evidence="1">Uncharacterized protein</fullName>
    </submittedName>
</protein>
<organism evidence="1 2">
    <name type="scientific">Chrysochromulina tobinii</name>
    <dbReference type="NCBI Taxonomy" id="1460289"/>
    <lineage>
        <taxon>Eukaryota</taxon>
        <taxon>Haptista</taxon>
        <taxon>Haptophyta</taxon>
        <taxon>Prymnesiophyceae</taxon>
        <taxon>Prymnesiales</taxon>
        <taxon>Chrysochromulinaceae</taxon>
        <taxon>Chrysochromulina</taxon>
    </lineage>
</organism>
<accession>A0A0M0JU50</accession>
<keyword evidence="2" id="KW-1185">Reference proteome</keyword>
<comment type="caution">
    <text evidence="1">The sequence shown here is derived from an EMBL/GenBank/DDBJ whole genome shotgun (WGS) entry which is preliminary data.</text>
</comment>
<name>A0A0M0JU50_9EUKA</name>
<evidence type="ECO:0000313" key="1">
    <source>
        <dbReference type="EMBL" id="KOO29872.1"/>
    </source>
</evidence>
<gene>
    <name evidence="1" type="ORF">Ctob_008775</name>
</gene>
<reference evidence="2" key="1">
    <citation type="journal article" date="2015" name="PLoS Genet.">
        <title>Genome Sequence and Transcriptome Analyses of Chrysochromulina tobin: Metabolic Tools for Enhanced Algal Fitness in the Prominent Order Prymnesiales (Haptophyceae).</title>
        <authorList>
            <person name="Hovde B.T."/>
            <person name="Deodato C.R."/>
            <person name="Hunsperger H.M."/>
            <person name="Ryken S.A."/>
            <person name="Yost W."/>
            <person name="Jha R.K."/>
            <person name="Patterson J."/>
            <person name="Monnat R.J. Jr."/>
            <person name="Barlow S.B."/>
            <person name="Starkenburg S.R."/>
            <person name="Cattolico R.A."/>
        </authorList>
    </citation>
    <scope>NUCLEOTIDE SEQUENCE</scope>
    <source>
        <strain evidence="2">CCMP291</strain>
    </source>
</reference>
<dbReference type="AlphaFoldDB" id="A0A0M0JU50"/>
<evidence type="ECO:0000313" key="2">
    <source>
        <dbReference type="Proteomes" id="UP000037460"/>
    </source>
</evidence>
<proteinExistence type="predicted"/>
<sequence length="274" mass="29979">MLVPLATLVGCDSERDGSVSCTSQHIFMLARGMASGAHASAPARSLFVGCFLASLHASATVLAFIEALQSAISVGLPLYLIFLFTHMLDLKRALVLAMYAQTMPLVLNGLFEGPLRPIDDWLESLAAGAEGWEVDADDDDPLTEAMRWAHSGLGPGQASVLFWLLHFVLALCAARETLRARHGDGATVTITSPQPRSVVQVNASQYWQFVEAPWYVRFGQPWQQRCWQMQHQAMRLAWAQAAALQQAHAQAFSYHVVDRAGRGTWTTTDSAPQS</sequence>